<keyword evidence="3" id="KW-1185">Reference proteome</keyword>
<evidence type="ECO:0008006" key="4">
    <source>
        <dbReference type="Google" id="ProtNLM"/>
    </source>
</evidence>
<dbReference type="STRING" id="381666.H16_B1678"/>
<accession>Q0K0L1</accession>
<evidence type="ECO:0000313" key="2">
    <source>
        <dbReference type="EMBL" id="CAJ96463.1"/>
    </source>
</evidence>
<dbReference type="KEGG" id="reh:H16_B1678"/>
<evidence type="ECO:0000313" key="3">
    <source>
        <dbReference type="Proteomes" id="UP000008210"/>
    </source>
</evidence>
<feature type="transmembrane region" description="Helical" evidence="1">
    <location>
        <begin position="39"/>
        <end position="60"/>
    </location>
</feature>
<feature type="transmembrane region" description="Helical" evidence="1">
    <location>
        <begin position="72"/>
        <end position="92"/>
    </location>
</feature>
<protein>
    <recommendedName>
        <fullName evidence="4">Iron uptake protein</fullName>
    </recommendedName>
</protein>
<gene>
    <name evidence="2" type="ordered locus">H16_B1678</name>
</gene>
<keyword evidence="1" id="KW-0812">Transmembrane</keyword>
<name>Q0K0L1_CUPNH</name>
<dbReference type="AlphaFoldDB" id="Q0K0L1"/>
<keyword evidence="1" id="KW-0472">Membrane</keyword>
<proteinExistence type="predicted"/>
<dbReference type="HOGENOM" id="CLU_159285_4_0_4"/>
<evidence type="ECO:0000256" key="1">
    <source>
        <dbReference type="SAM" id="Phobius"/>
    </source>
</evidence>
<keyword evidence="1" id="KW-1133">Transmembrane helix</keyword>
<dbReference type="eggNOG" id="ENOG5031JQR">
    <property type="taxonomic scope" value="Bacteria"/>
</dbReference>
<dbReference type="EMBL" id="AM260480">
    <property type="protein sequence ID" value="CAJ96463.1"/>
    <property type="molecule type" value="Genomic_DNA"/>
</dbReference>
<sequence>MPLHHHEGRALRRIPMNDSPSSLPSRRAFPRALAMTARALAALAGSYAFVWGITAGGAALGWRLGLARSEAVLWFSMLAFLLFPMMSLWALVTRHLLRVWLVLAAGAAIGAGVAWWLGEKLA</sequence>
<dbReference type="Proteomes" id="UP000008210">
    <property type="component" value="Chromosome 2"/>
</dbReference>
<reference evidence="2 3" key="1">
    <citation type="journal article" date="2006" name="Nat. Biotechnol.">
        <title>Genome sequence of the bioplastic-producing 'Knallgas' bacterium Ralstonia eutropha H16.</title>
        <authorList>
            <person name="Pohlmann A."/>
            <person name="Fricke W.F."/>
            <person name="Reinecke F."/>
            <person name="Kusian B."/>
            <person name="Liesegang H."/>
            <person name="Cramm R."/>
            <person name="Eitinger T."/>
            <person name="Ewering C."/>
            <person name="Potter M."/>
            <person name="Schwartz E."/>
            <person name="Strittmatter A."/>
            <person name="Voss I."/>
            <person name="Gottschalk G."/>
            <person name="Steinbuechel A."/>
            <person name="Friedrich B."/>
            <person name="Bowien B."/>
        </authorList>
    </citation>
    <scope>NUCLEOTIDE SEQUENCE [LARGE SCALE GENOMIC DNA]</scope>
    <source>
        <strain evidence="3">ATCC 17699 / DSM 428 / KCTC 22496 / NCIMB 10442 / H16 / Stanier 337</strain>
    </source>
</reference>
<feature type="transmembrane region" description="Helical" evidence="1">
    <location>
        <begin position="99"/>
        <end position="118"/>
    </location>
</feature>
<organism evidence="2 3">
    <name type="scientific">Cupriavidus necator (strain ATCC 17699 / DSM 428 / KCTC 22496 / NCIMB 10442 / H16 / Stanier 337)</name>
    <name type="common">Ralstonia eutropha</name>
    <dbReference type="NCBI Taxonomy" id="381666"/>
    <lineage>
        <taxon>Bacteria</taxon>
        <taxon>Pseudomonadati</taxon>
        <taxon>Pseudomonadota</taxon>
        <taxon>Betaproteobacteria</taxon>
        <taxon>Burkholderiales</taxon>
        <taxon>Burkholderiaceae</taxon>
        <taxon>Cupriavidus</taxon>
    </lineage>
</organism>